<sequence length="152" mass="16514">QYLIEMLMIRSYKNLGGVMHILRKRSSVALFGLLTYLFMGLGGVDGMVLCIEEDGHLAVEALHGTPCSSPFAPTLKNNHCSPCVDILISSHGTDNIAVNTQRSFDEAEEQINLAVPFILSAFDKSVSYKLFPNSLTGKASAIVSLRSVILLV</sequence>
<gene>
    <name evidence="1" type="ORF">MNBD_NITROSPINAE01-1540</name>
</gene>
<dbReference type="EMBL" id="UOGC01000138">
    <property type="protein sequence ID" value="VAX22512.1"/>
    <property type="molecule type" value="Genomic_DNA"/>
</dbReference>
<feature type="non-terminal residue" evidence="1">
    <location>
        <position position="1"/>
    </location>
</feature>
<reference evidence="1" key="1">
    <citation type="submission" date="2018-06" db="EMBL/GenBank/DDBJ databases">
        <authorList>
            <person name="Zhirakovskaya E."/>
        </authorList>
    </citation>
    <scope>NUCLEOTIDE SEQUENCE</scope>
</reference>
<dbReference type="AlphaFoldDB" id="A0A3B1C343"/>
<name>A0A3B1C343_9ZZZZ</name>
<evidence type="ECO:0000313" key="1">
    <source>
        <dbReference type="EMBL" id="VAX22512.1"/>
    </source>
</evidence>
<organism evidence="1">
    <name type="scientific">hydrothermal vent metagenome</name>
    <dbReference type="NCBI Taxonomy" id="652676"/>
    <lineage>
        <taxon>unclassified sequences</taxon>
        <taxon>metagenomes</taxon>
        <taxon>ecological metagenomes</taxon>
    </lineage>
</organism>
<proteinExistence type="predicted"/>
<accession>A0A3B1C343</accession>
<protein>
    <submittedName>
        <fullName evidence="1">Uncharacterized protein</fullName>
    </submittedName>
</protein>